<feature type="compositionally biased region" description="Polar residues" evidence="1">
    <location>
        <begin position="259"/>
        <end position="269"/>
    </location>
</feature>
<proteinExistence type="predicted"/>
<protein>
    <recommendedName>
        <fullName evidence="5">Late embryogenesis abundant protein LEA-2 subgroup domain-containing protein</fullName>
    </recommendedName>
</protein>
<keyword evidence="2" id="KW-0812">Transmembrane</keyword>
<keyword evidence="4" id="KW-1185">Reference proteome</keyword>
<dbReference type="InterPro" id="IPR009790">
    <property type="entry name" value="TMEM106"/>
</dbReference>
<dbReference type="PANTHER" id="PTHR28556">
    <property type="entry name" value="TRANSMEMBRANE PROTEIN 106B"/>
    <property type="match status" value="1"/>
</dbReference>
<name>A0ABR2YGA1_9CHLO</name>
<keyword evidence="2" id="KW-0472">Membrane</keyword>
<evidence type="ECO:0000313" key="3">
    <source>
        <dbReference type="EMBL" id="KAK9904705.1"/>
    </source>
</evidence>
<dbReference type="EMBL" id="JALJOT010000012">
    <property type="protein sequence ID" value="KAK9904705.1"/>
    <property type="molecule type" value="Genomic_DNA"/>
</dbReference>
<feature type="transmembrane region" description="Helical" evidence="2">
    <location>
        <begin position="78"/>
        <end position="99"/>
    </location>
</feature>
<gene>
    <name evidence="3" type="ORF">WJX75_000939</name>
</gene>
<evidence type="ECO:0000256" key="1">
    <source>
        <dbReference type="SAM" id="MobiDB-lite"/>
    </source>
</evidence>
<feature type="region of interest" description="Disordered" evidence="1">
    <location>
        <begin position="241"/>
        <end position="269"/>
    </location>
</feature>
<evidence type="ECO:0000256" key="2">
    <source>
        <dbReference type="SAM" id="Phobius"/>
    </source>
</evidence>
<keyword evidence="2" id="KW-1133">Transmembrane helix</keyword>
<dbReference type="PANTHER" id="PTHR28556:SF4">
    <property type="entry name" value="TRANSMEMBRANE PROTEIN 106A"/>
    <property type="match status" value="1"/>
</dbReference>
<organism evidence="3 4">
    <name type="scientific">Coccomyxa subellipsoidea</name>
    <dbReference type="NCBI Taxonomy" id="248742"/>
    <lineage>
        <taxon>Eukaryota</taxon>
        <taxon>Viridiplantae</taxon>
        <taxon>Chlorophyta</taxon>
        <taxon>core chlorophytes</taxon>
        <taxon>Trebouxiophyceae</taxon>
        <taxon>Trebouxiophyceae incertae sedis</taxon>
        <taxon>Coccomyxaceae</taxon>
        <taxon>Coccomyxa</taxon>
    </lineage>
</organism>
<comment type="caution">
    <text evidence="3">The sequence shown here is derived from an EMBL/GenBank/DDBJ whole genome shotgun (WGS) entry which is preliminary data.</text>
</comment>
<accession>A0ABR2YGA1</accession>
<evidence type="ECO:0008006" key="5">
    <source>
        <dbReference type="Google" id="ProtNLM"/>
    </source>
</evidence>
<dbReference type="Proteomes" id="UP001491310">
    <property type="component" value="Unassembled WGS sequence"/>
</dbReference>
<sequence length="269" mass="29869">MSKYVRLSHEISLPDGSLPEFSPPFATEYELNPTTRWGKFKQWWRVRIMGEPAEPVPPSGYMTLIPLNDARLKPQRKLLFFSCMMLFVVAAMAATFLLVPRGFSAGEIDIQSDHMSWNTTKGTYQLNLLARIPINNPNFLNAKVEGNLKVYFYDTEAGSTDVKATIIPARTFPQVLEVTVDASNVPGEYALTILSECAAFPRRLVFFLKGSLSVRDFFQKVDLSPIDTYFMIDCVNGGKVPGPGPPVDPSDLDAPLPSTALSASQEPQQ</sequence>
<reference evidence="3 4" key="1">
    <citation type="journal article" date="2024" name="Nat. Commun.">
        <title>Phylogenomics reveals the evolutionary origins of lichenization in chlorophyte algae.</title>
        <authorList>
            <person name="Puginier C."/>
            <person name="Libourel C."/>
            <person name="Otte J."/>
            <person name="Skaloud P."/>
            <person name="Haon M."/>
            <person name="Grisel S."/>
            <person name="Petersen M."/>
            <person name="Berrin J.G."/>
            <person name="Delaux P.M."/>
            <person name="Dal Grande F."/>
            <person name="Keller J."/>
        </authorList>
    </citation>
    <scope>NUCLEOTIDE SEQUENCE [LARGE SCALE GENOMIC DNA]</scope>
    <source>
        <strain evidence="3 4">SAG 216-7</strain>
    </source>
</reference>
<evidence type="ECO:0000313" key="4">
    <source>
        <dbReference type="Proteomes" id="UP001491310"/>
    </source>
</evidence>